<feature type="compositionally biased region" description="Basic residues" evidence="1">
    <location>
        <begin position="20"/>
        <end position="37"/>
    </location>
</feature>
<protein>
    <submittedName>
        <fullName evidence="2">Uncharacterized protein</fullName>
    </submittedName>
</protein>
<gene>
    <name evidence="2" type="ORF">KY290_018155</name>
</gene>
<accession>A0ABQ7VFG0</accession>
<name>A0ABQ7VFG0_SOLTU</name>
<comment type="caution">
    <text evidence="2">The sequence shown here is derived from an EMBL/GenBank/DDBJ whole genome shotgun (WGS) entry which is preliminary data.</text>
</comment>
<dbReference type="Proteomes" id="UP000826656">
    <property type="component" value="Unassembled WGS sequence"/>
</dbReference>
<keyword evidence="3" id="KW-1185">Reference proteome</keyword>
<dbReference type="EMBL" id="JAIVGD010000013">
    <property type="protein sequence ID" value="KAH0762082.1"/>
    <property type="molecule type" value="Genomic_DNA"/>
</dbReference>
<reference evidence="2 3" key="1">
    <citation type="journal article" date="2021" name="bioRxiv">
        <title>Chromosome-scale and haplotype-resolved genome assembly of a tetraploid potato cultivar.</title>
        <authorList>
            <person name="Sun H."/>
            <person name="Jiao W.-B."/>
            <person name="Krause K."/>
            <person name="Campoy J.A."/>
            <person name="Goel M."/>
            <person name="Folz-Donahue K."/>
            <person name="Kukat C."/>
            <person name="Huettel B."/>
            <person name="Schneeberger K."/>
        </authorList>
    </citation>
    <scope>NUCLEOTIDE SEQUENCE [LARGE SCALE GENOMIC DNA]</scope>
    <source>
        <strain evidence="2">SolTubOtavaFocal</strain>
        <tissue evidence="2">Leaves</tissue>
    </source>
</reference>
<organism evidence="2 3">
    <name type="scientific">Solanum tuberosum</name>
    <name type="common">Potato</name>
    <dbReference type="NCBI Taxonomy" id="4113"/>
    <lineage>
        <taxon>Eukaryota</taxon>
        <taxon>Viridiplantae</taxon>
        <taxon>Streptophyta</taxon>
        <taxon>Embryophyta</taxon>
        <taxon>Tracheophyta</taxon>
        <taxon>Spermatophyta</taxon>
        <taxon>Magnoliopsida</taxon>
        <taxon>eudicotyledons</taxon>
        <taxon>Gunneridae</taxon>
        <taxon>Pentapetalae</taxon>
        <taxon>asterids</taxon>
        <taxon>lamiids</taxon>
        <taxon>Solanales</taxon>
        <taxon>Solanaceae</taxon>
        <taxon>Solanoideae</taxon>
        <taxon>Solaneae</taxon>
        <taxon>Solanum</taxon>
    </lineage>
</organism>
<sequence>MGGEISRVKGKNNMTPQNFLRRRLHDKRKRRRFHRPTKQSTPSKKELLSYAIEDDENLEGSLGKSEYVIKDIKKVEANDDHQEKVAKLIEAIVQENDDDEEEEERDHGDVEDDDNNKDDLRMIKRSYDDEGPGSPSFRVYFTNNNNVVEDEKINEVIIGNKDVIKNTTPIAATNRPTTLIAATISSTEVVPVGKKVKKETKRKSFKSALSKNMLNVRSCYSRHKHTHILPGKAPKHNTFT</sequence>
<feature type="region of interest" description="Disordered" evidence="1">
    <location>
        <begin position="93"/>
        <end position="119"/>
    </location>
</feature>
<evidence type="ECO:0000313" key="2">
    <source>
        <dbReference type="EMBL" id="KAH0762082.1"/>
    </source>
</evidence>
<feature type="compositionally biased region" description="Acidic residues" evidence="1">
    <location>
        <begin position="95"/>
        <end position="116"/>
    </location>
</feature>
<evidence type="ECO:0000256" key="1">
    <source>
        <dbReference type="SAM" id="MobiDB-lite"/>
    </source>
</evidence>
<feature type="region of interest" description="Disordered" evidence="1">
    <location>
        <begin position="1"/>
        <end position="47"/>
    </location>
</feature>
<evidence type="ECO:0000313" key="3">
    <source>
        <dbReference type="Proteomes" id="UP000826656"/>
    </source>
</evidence>
<proteinExistence type="predicted"/>